<dbReference type="Pfam" id="PF00975">
    <property type="entry name" value="Thioesterase"/>
    <property type="match status" value="1"/>
</dbReference>
<accession>A0AB39P919</accession>
<comment type="similarity">
    <text evidence="1">Belongs to the thioesterase family.</text>
</comment>
<dbReference type="Gene3D" id="3.40.50.1820">
    <property type="entry name" value="alpha/beta hydrolase"/>
    <property type="match status" value="1"/>
</dbReference>
<dbReference type="InterPro" id="IPR029058">
    <property type="entry name" value="AB_hydrolase_fold"/>
</dbReference>
<dbReference type="EMBL" id="CP163435">
    <property type="protein sequence ID" value="XDQ26952.1"/>
    <property type="molecule type" value="Genomic_DNA"/>
</dbReference>
<organism evidence="4">
    <name type="scientific">Streptomyces sp. R21</name>
    <dbReference type="NCBI Taxonomy" id="3238627"/>
    <lineage>
        <taxon>Bacteria</taxon>
        <taxon>Bacillati</taxon>
        <taxon>Actinomycetota</taxon>
        <taxon>Actinomycetes</taxon>
        <taxon>Kitasatosporales</taxon>
        <taxon>Streptomycetaceae</taxon>
        <taxon>Streptomyces</taxon>
    </lineage>
</organism>
<evidence type="ECO:0000256" key="1">
    <source>
        <dbReference type="ARBA" id="ARBA00007169"/>
    </source>
</evidence>
<dbReference type="PANTHER" id="PTHR11487">
    <property type="entry name" value="THIOESTERASE"/>
    <property type="match status" value="1"/>
</dbReference>
<dbReference type="SUPFAM" id="SSF53474">
    <property type="entry name" value="alpha/beta-Hydrolases"/>
    <property type="match status" value="1"/>
</dbReference>
<dbReference type="RefSeq" id="WP_369234194.1">
    <property type="nucleotide sequence ID" value="NZ_CP163435.1"/>
</dbReference>
<protein>
    <submittedName>
        <fullName evidence="4">Thioesterase II family protein</fullName>
    </submittedName>
</protein>
<dbReference type="AlphaFoldDB" id="A0AB39P919"/>
<feature type="domain" description="Thioesterase TesA-like" evidence="3">
    <location>
        <begin position="25"/>
        <end position="248"/>
    </location>
</feature>
<evidence type="ECO:0000313" key="4">
    <source>
        <dbReference type="EMBL" id="XDQ26952.1"/>
    </source>
</evidence>
<dbReference type="PANTHER" id="PTHR11487:SF0">
    <property type="entry name" value="S-ACYL FATTY ACID SYNTHASE THIOESTERASE, MEDIUM CHAIN"/>
    <property type="match status" value="1"/>
</dbReference>
<dbReference type="InterPro" id="IPR001031">
    <property type="entry name" value="Thioesterase"/>
</dbReference>
<keyword evidence="2" id="KW-0378">Hydrolase</keyword>
<evidence type="ECO:0000259" key="3">
    <source>
        <dbReference type="SMART" id="SM00824"/>
    </source>
</evidence>
<dbReference type="SMART" id="SM00824">
    <property type="entry name" value="PKS_TE"/>
    <property type="match status" value="1"/>
</dbReference>
<dbReference type="GO" id="GO:0016787">
    <property type="term" value="F:hydrolase activity"/>
    <property type="evidence" value="ECO:0007669"/>
    <property type="project" value="UniProtKB-KW"/>
</dbReference>
<gene>
    <name evidence="4" type="ORF">AB5J56_20565</name>
</gene>
<dbReference type="GO" id="GO:0008610">
    <property type="term" value="P:lipid biosynthetic process"/>
    <property type="evidence" value="ECO:0007669"/>
    <property type="project" value="TreeGrafter"/>
</dbReference>
<evidence type="ECO:0000256" key="2">
    <source>
        <dbReference type="ARBA" id="ARBA00022801"/>
    </source>
</evidence>
<proteinExistence type="inferred from homology"/>
<dbReference type="InterPro" id="IPR020802">
    <property type="entry name" value="TesA-like"/>
</dbReference>
<sequence length="258" mass="27800">MESMNSMNDWIRVFHPAPEAPARLLVFPHAGGAAGAYYALSAEVTGPLEPLLVQYPGRHDRFREPFAERIDDVVDAVLNALPADPAGRPLALFGHSMGATVAYEAARRLQERGETPAALFVSGREGPSLPPALRWPSDPTDAELIADMRLLAGTENELLTEPTLLELILPALRADYRMLFAHTHRPGPRLHCPLIALTGDNDPRVAVPRVAAWEPETTGPFTTHVLAGGHFYLDEHLAYVVEVITGAVSGAAAGRSVG</sequence>
<name>A0AB39P919_9ACTN</name>
<reference evidence="4" key="1">
    <citation type="submission" date="2024-07" db="EMBL/GenBank/DDBJ databases">
        <authorList>
            <person name="Yu S.T."/>
        </authorList>
    </citation>
    <scope>NUCLEOTIDE SEQUENCE</scope>
    <source>
        <strain evidence="4">R21</strain>
    </source>
</reference>
<dbReference type="InterPro" id="IPR012223">
    <property type="entry name" value="TEII"/>
</dbReference>